<dbReference type="PANTHER" id="PTHR47926">
    <property type="entry name" value="PENTATRICOPEPTIDE REPEAT-CONTAINING PROTEIN"/>
    <property type="match status" value="1"/>
</dbReference>
<evidence type="ECO:0000313" key="5">
    <source>
        <dbReference type="Proteomes" id="UP000655225"/>
    </source>
</evidence>
<comment type="caution">
    <text evidence="4">The sequence shown here is derived from an EMBL/GenBank/DDBJ whole genome shotgun (WGS) entry which is preliminary data.</text>
</comment>
<accession>A0A834ZDU7</accession>
<dbReference type="Pfam" id="PF13041">
    <property type="entry name" value="PPR_2"/>
    <property type="match status" value="1"/>
</dbReference>
<proteinExistence type="predicted"/>
<keyword evidence="5" id="KW-1185">Reference proteome</keyword>
<evidence type="ECO:0000256" key="2">
    <source>
        <dbReference type="PROSITE-ProRule" id="PRU00708"/>
    </source>
</evidence>
<dbReference type="GO" id="GO:0031425">
    <property type="term" value="P:chloroplast RNA processing"/>
    <property type="evidence" value="ECO:0007669"/>
    <property type="project" value="UniProtKB-ARBA"/>
</dbReference>
<dbReference type="Pfam" id="PF01535">
    <property type="entry name" value="PPR"/>
    <property type="match status" value="5"/>
</dbReference>
<reference evidence="4 5" key="1">
    <citation type="submission" date="2020-04" db="EMBL/GenBank/DDBJ databases">
        <title>Plant Genome Project.</title>
        <authorList>
            <person name="Zhang R.-G."/>
        </authorList>
    </citation>
    <scope>NUCLEOTIDE SEQUENCE [LARGE SCALE GENOMIC DNA]</scope>
    <source>
        <strain evidence="4">YNK0</strain>
        <tissue evidence="4">Leaf</tissue>
    </source>
</reference>
<keyword evidence="1" id="KW-0677">Repeat</keyword>
<evidence type="ECO:0000313" key="4">
    <source>
        <dbReference type="EMBL" id="KAF8403418.1"/>
    </source>
</evidence>
<dbReference type="Pfam" id="PF14432">
    <property type="entry name" value="DYW_deaminase"/>
    <property type="match status" value="1"/>
</dbReference>
<feature type="repeat" description="PPR" evidence="2">
    <location>
        <begin position="319"/>
        <end position="353"/>
    </location>
</feature>
<evidence type="ECO:0000256" key="1">
    <source>
        <dbReference type="ARBA" id="ARBA00022737"/>
    </source>
</evidence>
<dbReference type="Pfam" id="PF20431">
    <property type="entry name" value="E_motif"/>
    <property type="match status" value="1"/>
</dbReference>
<dbReference type="Proteomes" id="UP000655225">
    <property type="component" value="Unassembled WGS sequence"/>
</dbReference>
<organism evidence="4 5">
    <name type="scientific">Tetracentron sinense</name>
    <name type="common">Spur-leaf</name>
    <dbReference type="NCBI Taxonomy" id="13715"/>
    <lineage>
        <taxon>Eukaryota</taxon>
        <taxon>Viridiplantae</taxon>
        <taxon>Streptophyta</taxon>
        <taxon>Embryophyta</taxon>
        <taxon>Tracheophyta</taxon>
        <taxon>Spermatophyta</taxon>
        <taxon>Magnoliopsida</taxon>
        <taxon>Trochodendrales</taxon>
        <taxon>Trochodendraceae</taxon>
        <taxon>Tetracentron</taxon>
    </lineage>
</organism>
<feature type="domain" description="DYW" evidence="3">
    <location>
        <begin position="534"/>
        <end position="626"/>
    </location>
</feature>
<dbReference type="OrthoDB" id="185373at2759"/>
<dbReference type="FunFam" id="1.25.40.10:FF:000470">
    <property type="entry name" value="Pentatricopeptide repeat-containing protein At5g66520"/>
    <property type="match status" value="1"/>
</dbReference>
<dbReference type="InterPro" id="IPR002885">
    <property type="entry name" value="PPR_rpt"/>
</dbReference>
<dbReference type="PROSITE" id="PS51375">
    <property type="entry name" value="PPR"/>
    <property type="match status" value="3"/>
</dbReference>
<name>A0A834ZDU7_TETSI</name>
<evidence type="ECO:0000259" key="3">
    <source>
        <dbReference type="Pfam" id="PF14432"/>
    </source>
</evidence>
<dbReference type="InterPro" id="IPR032867">
    <property type="entry name" value="DYW_dom"/>
</dbReference>
<dbReference type="InterPro" id="IPR011990">
    <property type="entry name" value="TPR-like_helical_dom_sf"/>
</dbReference>
<dbReference type="AlphaFoldDB" id="A0A834ZDU7"/>
<protein>
    <recommendedName>
        <fullName evidence="3">DYW domain-containing protein</fullName>
    </recommendedName>
</protein>
<dbReference type="EMBL" id="JABCRI010000007">
    <property type="protein sequence ID" value="KAF8403418.1"/>
    <property type="molecule type" value="Genomic_DNA"/>
</dbReference>
<dbReference type="GO" id="GO:0008270">
    <property type="term" value="F:zinc ion binding"/>
    <property type="evidence" value="ECO:0007669"/>
    <property type="project" value="InterPro"/>
</dbReference>
<sequence length="626" mass="71144">MNNTCSGSTSSLVVRTLKSKNPKLLLLENCSNFSHLKAIHGYMIRTHIIFDIFSASRLVAFCTNPTYGTSLLDYAQRLFSQIQHPNLFIYNALIRGYSCSENPKQSLQFYSQFRRLGLSPDNITFPFLVKSCTQFRSLEMGIQAHGQIIRHGFELDVYVQNSLVHMYSEFGDIEAANRIFRRISHLDVVSWTSMISGFNKCGDVNSARRLFDMMPEKNLVTWSIMISGYTRNHHFDKAIELFRILQLEGITANETVMVSVISSYAHLGALEQGERAHDYVVRNNLTVNLILGTALVDMYARCGSIPKAIRVFEELPEKDTLSWTALIAGLAMHGYAKKSVEYFSEMVKRGISPRDITFTAVLSACSHGGLVETGFKIFESMKRDYRIVPRLEHYGCMVDLLGRAGKLEEAEKFILKMPVQPNAPIWGALLGACRIHRNAEIGEKVGKILIQLLPGHSGYYVLLSNIYARANKWDNVTELRQLMKERGVKKPPGYSLIEIGGTVHHFTIGDKSHLEIEKIEAMWEEIVRKIRLVGYSGNTADALFDIDEEEKESALYKHSEKLAIAFGIMRTKAQSPIRIVKNLRVCEDCHIATKLISKVYDRELIVRDRNRFHHFRGGACSCKDYW</sequence>
<gene>
    <name evidence="4" type="ORF">HHK36_011521</name>
</gene>
<dbReference type="GO" id="GO:0009451">
    <property type="term" value="P:RNA modification"/>
    <property type="evidence" value="ECO:0007669"/>
    <property type="project" value="InterPro"/>
</dbReference>
<feature type="repeat" description="PPR" evidence="2">
    <location>
        <begin position="86"/>
        <end position="120"/>
    </location>
</feature>
<dbReference type="InterPro" id="IPR046848">
    <property type="entry name" value="E_motif"/>
</dbReference>
<dbReference type="InterPro" id="IPR046960">
    <property type="entry name" value="PPR_At4g14850-like_plant"/>
</dbReference>
<dbReference type="FunFam" id="1.25.40.10:FF:001050">
    <property type="entry name" value="Pentatricopeptide repeat-containing protein At2g33760"/>
    <property type="match status" value="1"/>
</dbReference>
<dbReference type="NCBIfam" id="TIGR00756">
    <property type="entry name" value="PPR"/>
    <property type="match status" value="5"/>
</dbReference>
<dbReference type="OMA" id="YARANKW"/>
<dbReference type="Gene3D" id="1.25.40.10">
    <property type="entry name" value="Tetratricopeptide repeat domain"/>
    <property type="match status" value="3"/>
</dbReference>
<feature type="repeat" description="PPR" evidence="2">
    <location>
        <begin position="187"/>
        <end position="221"/>
    </location>
</feature>
<dbReference type="GO" id="GO:0003723">
    <property type="term" value="F:RNA binding"/>
    <property type="evidence" value="ECO:0007669"/>
    <property type="project" value="InterPro"/>
</dbReference>
<dbReference type="PANTHER" id="PTHR47926:SF537">
    <property type="entry name" value="PENTACOTRIPEPTIDE-REPEAT REGION OF PRORP DOMAIN-CONTAINING PROTEIN"/>
    <property type="match status" value="1"/>
</dbReference>
<dbReference type="FunFam" id="1.25.40.10:FF:000231">
    <property type="entry name" value="Pentatricopeptide repeat-containing protein chloroplastic"/>
    <property type="match status" value="1"/>
</dbReference>